<accession>E2AN01</accession>
<name>E2AN01_CAMFO</name>
<dbReference type="Proteomes" id="UP000000311">
    <property type="component" value="Unassembled WGS sequence"/>
</dbReference>
<feature type="non-terminal residue" evidence="1">
    <location>
        <position position="1"/>
    </location>
</feature>
<gene>
    <name evidence="1" type="ORF">EAG_08377</name>
</gene>
<reference evidence="1 2" key="1">
    <citation type="journal article" date="2010" name="Science">
        <title>Genomic comparison of the ants Camponotus floridanus and Harpegnathos saltator.</title>
        <authorList>
            <person name="Bonasio R."/>
            <person name="Zhang G."/>
            <person name="Ye C."/>
            <person name="Mutti N.S."/>
            <person name="Fang X."/>
            <person name="Qin N."/>
            <person name="Donahue G."/>
            <person name="Yang P."/>
            <person name="Li Q."/>
            <person name="Li C."/>
            <person name="Zhang P."/>
            <person name="Huang Z."/>
            <person name="Berger S.L."/>
            <person name="Reinberg D."/>
            <person name="Wang J."/>
            <person name="Liebig J."/>
        </authorList>
    </citation>
    <scope>NUCLEOTIDE SEQUENCE [LARGE SCALE GENOMIC DNA]</scope>
    <source>
        <strain evidence="2">C129</strain>
    </source>
</reference>
<protein>
    <submittedName>
        <fullName evidence="1">Uncharacterized protein</fullName>
    </submittedName>
</protein>
<dbReference type="OrthoDB" id="7551136at2759"/>
<sequence length="196" mass="22268">NLSSTSIPDDVISLLQLGEKFSLPFTASQTHKIVHEFIKNVEKNLCNVHPDTAMDVRNHSIQIMEKFLSSSSAPSDLDKVILNKITITKKFLADHPNLLFTKADKGNVTVCLDQSQYKNKMLELLHDSNTYQIINKNPLNSLNNNLKTLLKEWSDKNYITKIKAKSLRINTETLPRAYGLPKIHKLNFPLRIIVSS</sequence>
<organism evidence="2">
    <name type="scientific">Camponotus floridanus</name>
    <name type="common">Florida carpenter ant</name>
    <dbReference type="NCBI Taxonomy" id="104421"/>
    <lineage>
        <taxon>Eukaryota</taxon>
        <taxon>Metazoa</taxon>
        <taxon>Ecdysozoa</taxon>
        <taxon>Arthropoda</taxon>
        <taxon>Hexapoda</taxon>
        <taxon>Insecta</taxon>
        <taxon>Pterygota</taxon>
        <taxon>Neoptera</taxon>
        <taxon>Endopterygota</taxon>
        <taxon>Hymenoptera</taxon>
        <taxon>Apocrita</taxon>
        <taxon>Aculeata</taxon>
        <taxon>Formicoidea</taxon>
        <taxon>Formicidae</taxon>
        <taxon>Formicinae</taxon>
        <taxon>Camponotus</taxon>
    </lineage>
</organism>
<dbReference type="AlphaFoldDB" id="E2AN01"/>
<dbReference type="InParanoid" id="E2AN01"/>
<evidence type="ECO:0000313" key="1">
    <source>
        <dbReference type="EMBL" id="EFN65191.1"/>
    </source>
</evidence>
<evidence type="ECO:0000313" key="2">
    <source>
        <dbReference type="Proteomes" id="UP000000311"/>
    </source>
</evidence>
<dbReference type="EMBL" id="GL440998">
    <property type="protein sequence ID" value="EFN65191.1"/>
    <property type="molecule type" value="Genomic_DNA"/>
</dbReference>
<feature type="non-terminal residue" evidence="1">
    <location>
        <position position="196"/>
    </location>
</feature>
<keyword evidence="2" id="KW-1185">Reference proteome</keyword>
<proteinExistence type="predicted"/>